<reference evidence="2" key="1">
    <citation type="submission" date="2021-01" db="EMBL/GenBank/DDBJ databases">
        <authorList>
            <consortium name="Genoscope - CEA"/>
            <person name="William W."/>
        </authorList>
    </citation>
    <scope>NUCLEOTIDE SEQUENCE</scope>
</reference>
<sequence>MHANNTSINDHTPTFAENQDCLNVDQCLNGISDFLLYTSTLKLDQSNHLTNYFLEDKQASKNFSNSVNDIEFSELIRSCRLHRYYNKLNQLNNSVIVESHHQKKALSSNRQSQPQVVIKIMGTSPPKFENKKYSQIESRYSPKNLKFYLKQEQQSTDSQISQSRRISQSVHQSRSSSFTMSSITSNFKFQQVYQNQKRQKPGPKNYQFCLLSQKHQELTKLKQKNEPNKMLNLSLNSLSSKIEKNK</sequence>
<evidence type="ECO:0000313" key="3">
    <source>
        <dbReference type="Proteomes" id="UP000683925"/>
    </source>
</evidence>
<comment type="caution">
    <text evidence="2">The sequence shown here is derived from an EMBL/GenBank/DDBJ whole genome shotgun (WGS) entry which is preliminary data.</text>
</comment>
<dbReference type="EMBL" id="CAJJDP010000009">
    <property type="protein sequence ID" value="CAD8138765.1"/>
    <property type="molecule type" value="Genomic_DNA"/>
</dbReference>
<name>A0A8S1SEN7_PAROT</name>
<organism evidence="2 3">
    <name type="scientific">Paramecium octaurelia</name>
    <dbReference type="NCBI Taxonomy" id="43137"/>
    <lineage>
        <taxon>Eukaryota</taxon>
        <taxon>Sar</taxon>
        <taxon>Alveolata</taxon>
        <taxon>Ciliophora</taxon>
        <taxon>Intramacronucleata</taxon>
        <taxon>Oligohymenophorea</taxon>
        <taxon>Peniculida</taxon>
        <taxon>Parameciidae</taxon>
        <taxon>Paramecium</taxon>
    </lineage>
</organism>
<dbReference type="OMA" id="CLNGISD"/>
<dbReference type="AlphaFoldDB" id="A0A8S1SEN7"/>
<evidence type="ECO:0000256" key="1">
    <source>
        <dbReference type="SAM" id="MobiDB-lite"/>
    </source>
</evidence>
<dbReference type="Proteomes" id="UP000683925">
    <property type="component" value="Unassembled WGS sequence"/>
</dbReference>
<accession>A0A8S1SEN7</accession>
<dbReference type="OrthoDB" id="309598at2759"/>
<proteinExistence type="predicted"/>
<feature type="region of interest" description="Disordered" evidence="1">
    <location>
        <begin position="151"/>
        <end position="177"/>
    </location>
</feature>
<protein>
    <submittedName>
        <fullName evidence="2">Uncharacterized protein</fullName>
    </submittedName>
</protein>
<keyword evidence="3" id="KW-1185">Reference proteome</keyword>
<gene>
    <name evidence="2" type="ORF">POCTA_138.1.T0100057</name>
</gene>
<evidence type="ECO:0000313" key="2">
    <source>
        <dbReference type="EMBL" id="CAD8138765.1"/>
    </source>
</evidence>